<feature type="region of interest" description="Disordered" evidence="1">
    <location>
        <begin position="193"/>
        <end position="517"/>
    </location>
</feature>
<feature type="compositionally biased region" description="Polar residues" evidence="1">
    <location>
        <begin position="414"/>
        <end position="426"/>
    </location>
</feature>
<evidence type="ECO:0000313" key="3">
    <source>
        <dbReference type="Proteomes" id="UP000038010"/>
    </source>
</evidence>
<dbReference type="STRING" id="1664694.A0A0N1P0Y9"/>
<dbReference type="Proteomes" id="UP000038010">
    <property type="component" value="Unassembled WGS sequence"/>
</dbReference>
<feature type="region of interest" description="Disordered" evidence="1">
    <location>
        <begin position="554"/>
        <end position="583"/>
    </location>
</feature>
<name>A0A0N1P0Y9_9EURO</name>
<accession>A0A0N1P0Y9</accession>
<proteinExistence type="predicted"/>
<feature type="compositionally biased region" description="Low complexity" evidence="1">
    <location>
        <begin position="572"/>
        <end position="583"/>
    </location>
</feature>
<evidence type="ECO:0000313" key="2">
    <source>
        <dbReference type="EMBL" id="KPI43994.1"/>
    </source>
</evidence>
<dbReference type="VEuPathDB" id="FungiDB:AB675_6624"/>
<feature type="compositionally biased region" description="Low complexity" evidence="1">
    <location>
        <begin position="196"/>
        <end position="210"/>
    </location>
</feature>
<feature type="compositionally biased region" description="Polar residues" evidence="1">
    <location>
        <begin position="356"/>
        <end position="366"/>
    </location>
</feature>
<feature type="compositionally biased region" description="Low complexity" evidence="1">
    <location>
        <begin position="297"/>
        <end position="307"/>
    </location>
</feature>
<comment type="caution">
    <text evidence="2">The sequence shown here is derived from an EMBL/GenBank/DDBJ whole genome shotgun (WGS) entry which is preliminary data.</text>
</comment>
<reference evidence="2 3" key="1">
    <citation type="submission" date="2015-06" db="EMBL/GenBank/DDBJ databases">
        <title>Draft genome of the ant-associated black yeast Phialophora attae CBS 131958.</title>
        <authorList>
            <person name="Moreno L.F."/>
            <person name="Stielow B.J."/>
            <person name="de Hoog S."/>
            <person name="Vicente V.A."/>
            <person name="Weiss V.A."/>
            <person name="de Vries M."/>
            <person name="Cruz L.M."/>
            <person name="Souza E.M."/>
        </authorList>
    </citation>
    <scope>NUCLEOTIDE SEQUENCE [LARGE SCALE GENOMIC DNA]</scope>
    <source>
        <strain evidence="2 3">CBS 131958</strain>
    </source>
</reference>
<feature type="compositionally biased region" description="Low complexity" evidence="1">
    <location>
        <begin position="267"/>
        <end position="278"/>
    </location>
</feature>
<organism evidence="2 3">
    <name type="scientific">Cyphellophora attinorum</name>
    <dbReference type="NCBI Taxonomy" id="1664694"/>
    <lineage>
        <taxon>Eukaryota</taxon>
        <taxon>Fungi</taxon>
        <taxon>Dikarya</taxon>
        <taxon>Ascomycota</taxon>
        <taxon>Pezizomycotina</taxon>
        <taxon>Eurotiomycetes</taxon>
        <taxon>Chaetothyriomycetidae</taxon>
        <taxon>Chaetothyriales</taxon>
        <taxon>Cyphellophoraceae</taxon>
        <taxon>Cyphellophora</taxon>
    </lineage>
</organism>
<feature type="compositionally biased region" description="Basic and acidic residues" evidence="1">
    <location>
        <begin position="315"/>
        <end position="327"/>
    </location>
</feature>
<feature type="compositionally biased region" description="Low complexity" evidence="1">
    <location>
        <begin position="100"/>
        <end position="117"/>
    </location>
</feature>
<feature type="compositionally biased region" description="Polar residues" evidence="1">
    <location>
        <begin position="163"/>
        <end position="173"/>
    </location>
</feature>
<gene>
    <name evidence="2" type="ORF">AB675_6624</name>
</gene>
<dbReference type="AlphaFoldDB" id="A0A0N1P0Y9"/>
<sequence length="612" mass="65853">MPRPPARRRQLSRGPTPKKHSPRQPKNVISPNSVNQILSKKPEGQRLDNSDDSDGLVTKGNGARRAASQQEVFASGAVARTDKPNAHPTRAQRRKQMQNAMSSQSKSSSPAASRPVSAAPPPKAAPVSTASAVRPPQALPVSSRTPLREDSVLNGIRPRKRQNSILRSPEFNDSTLDSSLLLPQDENSVLVLPKHASATNTPASAPQSSASKKRKLDVNDVPVVAPTSAADDQETQLPAPPKSVLKSSAKKQHRQHDLDDTTDIMAPPMSSSSEHSSPQKPPPANSKKTKSKPAPVTLTTQQLQAQLMPKRRNKQLRERKTTLKDFDIPSDTDPSSENQHEDTSFLAPSKRKSTRRATTANTSKKMQPTMRRKGPPAASTERSKATRQKKPTKSTAPPSPSPRARSPAAEDHTNTSAKSPLQQSSPVIIEVVPTADDSDIPSSPPQSTTRNVRSTRAGVRRKQLSTSSIANKRQNTGSRLQLSSHASAKGRRGGKVLSIVGGDVEADKENTPTTVEEGESDIIEVQLGRGNVSELSDDGLGLGMSDGLDEAQDDDAEITLPSPPPAKRRKGATTTTAPTRKTFGGRWAAIDDFEMDFEEVSRGSWSSDPLAR</sequence>
<keyword evidence="3" id="KW-1185">Reference proteome</keyword>
<feature type="compositionally biased region" description="Polar residues" evidence="1">
    <location>
        <begin position="464"/>
        <end position="486"/>
    </location>
</feature>
<feature type="compositionally biased region" description="Basic residues" evidence="1">
    <location>
        <begin position="1"/>
        <end position="23"/>
    </location>
</feature>
<feature type="compositionally biased region" description="Basic and acidic residues" evidence="1">
    <location>
        <begin position="40"/>
        <end position="49"/>
    </location>
</feature>
<feature type="region of interest" description="Disordered" evidence="1">
    <location>
        <begin position="1"/>
        <end position="173"/>
    </location>
</feature>
<dbReference type="EMBL" id="LFJN01000004">
    <property type="protein sequence ID" value="KPI43994.1"/>
    <property type="molecule type" value="Genomic_DNA"/>
</dbReference>
<dbReference type="RefSeq" id="XP_018003957.1">
    <property type="nucleotide sequence ID" value="XM_018146928.1"/>
</dbReference>
<dbReference type="GeneID" id="28738808"/>
<evidence type="ECO:0000256" key="1">
    <source>
        <dbReference type="SAM" id="MobiDB-lite"/>
    </source>
</evidence>
<protein>
    <submittedName>
        <fullName evidence="2">Uncharacterized protein</fullName>
    </submittedName>
</protein>
<feature type="compositionally biased region" description="Polar residues" evidence="1">
    <location>
        <begin position="27"/>
        <end position="38"/>
    </location>
</feature>
<dbReference type="OrthoDB" id="5423493at2759"/>